<accession>A0A6A5TJ91</accession>
<evidence type="ECO:0008006" key="4">
    <source>
        <dbReference type="Google" id="ProtNLM"/>
    </source>
</evidence>
<dbReference type="EMBL" id="ML977009">
    <property type="protein sequence ID" value="KAF1952701.1"/>
    <property type="molecule type" value="Genomic_DNA"/>
</dbReference>
<dbReference type="PANTHER" id="PTHR35179">
    <property type="entry name" value="PROTEIN CBG02620"/>
    <property type="match status" value="1"/>
</dbReference>
<feature type="non-terminal residue" evidence="2">
    <location>
        <position position="317"/>
    </location>
</feature>
<dbReference type="OrthoDB" id="3205825at2759"/>
<feature type="transmembrane region" description="Helical" evidence="1">
    <location>
        <begin position="250"/>
        <end position="270"/>
    </location>
</feature>
<feature type="non-terminal residue" evidence="2">
    <location>
        <position position="1"/>
    </location>
</feature>
<feature type="transmembrane region" description="Helical" evidence="1">
    <location>
        <begin position="103"/>
        <end position="126"/>
    </location>
</feature>
<evidence type="ECO:0000313" key="2">
    <source>
        <dbReference type="EMBL" id="KAF1952701.1"/>
    </source>
</evidence>
<protein>
    <recommendedName>
        <fullName evidence="4">Integral membrane protein</fullName>
    </recommendedName>
</protein>
<keyword evidence="1" id="KW-1133">Transmembrane helix</keyword>
<feature type="transmembrane region" description="Helical" evidence="1">
    <location>
        <begin position="178"/>
        <end position="198"/>
    </location>
</feature>
<feature type="transmembrane region" description="Helical" evidence="1">
    <location>
        <begin position="138"/>
        <end position="158"/>
    </location>
</feature>
<sequence length="317" mass="36384">TTTWPPSHSSVLKLLYNYPSHSLKRPCALFCRCSTQDSITTCQPYRTVLGPSWCHGGSLTIPRASAIKTWPACCGGGTLRIGAWTASEAFVQSSKSWRRIRRVNAYVIFIWVEWWSCFVISLICWMQMRGYFAQSFEYWFFVVFLWTMQVQCLMRIIINRVALLMPVPAHATRLKWAVFLIILLVCIGTFCTAIPAKMQISGTFLDAHNTYARVKKSVILTVDAGLNVLFIYLVRSRLITAGLDKYWKLYWFNFNMVLFSITLDALTLAVVSLPNYVVYLQFHPLAYLIKLHIELKMADLIGKIVNSSQPIKRTESY</sequence>
<dbReference type="PANTHER" id="PTHR35179:SF1">
    <property type="entry name" value="INTEGRAL MEMBRANE PROTEIN"/>
    <property type="match status" value="1"/>
</dbReference>
<dbReference type="Proteomes" id="UP000800035">
    <property type="component" value="Unassembled WGS sequence"/>
</dbReference>
<name>A0A6A5TJ91_9PLEO</name>
<keyword evidence="1" id="KW-0472">Membrane</keyword>
<keyword evidence="3" id="KW-1185">Reference proteome</keyword>
<proteinExistence type="predicted"/>
<organism evidence="2 3">
    <name type="scientific">Byssothecium circinans</name>
    <dbReference type="NCBI Taxonomy" id="147558"/>
    <lineage>
        <taxon>Eukaryota</taxon>
        <taxon>Fungi</taxon>
        <taxon>Dikarya</taxon>
        <taxon>Ascomycota</taxon>
        <taxon>Pezizomycotina</taxon>
        <taxon>Dothideomycetes</taxon>
        <taxon>Pleosporomycetidae</taxon>
        <taxon>Pleosporales</taxon>
        <taxon>Massarineae</taxon>
        <taxon>Massarinaceae</taxon>
        <taxon>Byssothecium</taxon>
    </lineage>
</organism>
<keyword evidence="1" id="KW-0812">Transmembrane</keyword>
<evidence type="ECO:0000313" key="3">
    <source>
        <dbReference type="Proteomes" id="UP000800035"/>
    </source>
</evidence>
<feature type="transmembrane region" description="Helical" evidence="1">
    <location>
        <begin position="218"/>
        <end position="238"/>
    </location>
</feature>
<evidence type="ECO:0000256" key="1">
    <source>
        <dbReference type="SAM" id="Phobius"/>
    </source>
</evidence>
<gene>
    <name evidence="2" type="ORF">CC80DRAFT_571967</name>
</gene>
<reference evidence="2" key="1">
    <citation type="journal article" date="2020" name="Stud. Mycol.">
        <title>101 Dothideomycetes genomes: a test case for predicting lifestyles and emergence of pathogens.</title>
        <authorList>
            <person name="Haridas S."/>
            <person name="Albert R."/>
            <person name="Binder M."/>
            <person name="Bloem J."/>
            <person name="Labutti K."/>
            <person name="Salamov A."/>
            <person name="Andreopoulos B."/>
            <person name="Baker S."/>
            <person name="Barry K."/>
            <person name="Bills G."/>
            <person name="Bluhm B."/>
            <person name="Cannon C."/>
            <person name="Castanera R."/>
            <person name="Culley D."/>
            <person name="Daum C."/>
            <person name="Ezra D."/>
            <person name="Gonzalez J."/>
            <person name="Henrissat B."/>
            <person name="Kuo A."/>
            <person name="Liang C."/>
            <person name="Lipzen A."/>
            <person name="Lutzoni F."/>
            <person name="Magnuson J."/>
            <person name="Mondo S."/>
            <person name="Nolan M."/>
            <person name="Ohm R."/>
            <person name="Pangilinan J."/>
            <person name="Park H.-J."/>
            <person name="Ramirez L."/>
            <person name="Alfaro M."/>
            <person name="Sun H."/>
            <person name="Tritt A."/>
            <person name="Yoshinaga Y."/>
            <person name="Zwiers L.-H."/>
            <person name="Turgeon B."/>
            <person name="Goodwin S."/>
            <person name="Spatafora J."/>
            <person name="Crous P."/>
            <person name="Grigoriev I."/>
        </authorList>
    </citation>
    <scope>NUCLEOTIDE SEQUENCE</scope>
    <source>
        <strain evidence="2">CBS 675.92</strain>
    </source>
</reference>
<dbReference type="AlphaFoldDB" id="A0A6A5TJ91"/>